<sequence>MNTLLFSIFVALFVMAAAPVLSAPVQKRDSVAAVCKDFVFDNPPDLTATCFAPDGSDSISDIDLDTCVGNSNGDLVVGTGFTASCTGLSLNGLELSAECPSNGGGFTVNDPISLDTALVVHNGVLFCAGQ</sequence>
<feature type="signal peptide" evidence="1">
    <location>
        <begin position="1"/>
        <end position="22"/>
    </location>
</feature>
<keyword evidence="1" id="KW-0732">Signal</keyword>
<dbReference type="Pfam" id="PF08881">
    <property type="entry name" value="CVNH"/>
    <property type="match status" value="1"/>
</dbReference>
<evidence type="ECO:0000256" key="1">
    <source>
        <dbReference type="SAM" id="SignalP"/>
    </source>
</evidence>
<gene>
    <name evidence="3" type="ORF">DFH07DRAFT_429872</name>
</gene>
<protein>
    <recommendedName>
        <fullName evidence="2">Cyanovirin-N domain-containing protein</fullName>
    </recommendedName>
</protein>
<dbReference type="EMBL" id="JARJLG010000048">
    <property type="protein sequence ID" value="KAJ7760712.1"/>
    <property type="molecule type" value="Genomic_DNA"/>
</dbReference>
<accession>A0AAD7NG27</accession>
<name>A0AAD7NG27_9AGAR</name>
<keyword evidence="4" id="KW-1185">Reference proteome</keyword>
<feature type="chain" id="PRO_5041986385" description="Cyanovirin-N domain-containing protein" evidence="1">
    <location>
        <begin position="23"/>
        <end position="130"/>
    </location>
</feature>
<comment type="caution">
    <text evidence="3">The sequence shown here is derived from an EMBL/GenBank/DDBJ whole genome shotgun (WGS) entry which is preliminary data.</text>
</comment>
<evidence type="ECO:0000313" key="3">
    <source>
        <dbReference type="EMBL" id="KAJ7760712.1"/>
    </source>
</evidence>
<dbReference type="InterPro" id="IPR011058">
    <property type="entry name" value="Cyanovirin-N"/>
</dbReference>
<dbReference type="Gene3D" id="2.30.60.10">
    <property type="entry name" value="Cyanovirin-N"/>
    <property type="match status" value="1"/>
</dbReference>
<dbReference type="SUPFAM" id="SSF51322">
    <property type="entry name" value="Cyanovirin-N"/>
    <property type="match status" value="1"/>
</dbReference>
<dbReference type="Proteomes" id="UP001215280">
    <property type="component" value="Unassembled WGS sequence"/>
</dbReference>
<organism evidence="3 4">
    <name type="scientific">Mycena maculata</name>
    <dbReference type="NCBI Taxonomy" id="230809"/>
    <lineage>
        <taxon>Eukaryota</taxon>
        <taxon>Fungi</taxon>
        <taxon>Dikarya</taxon>
        <taxon>Basidiomycota</taxon>
        <taxon>Agaricomycotina</taxon>
        <taxon>Agaricomycetes</taxon>
        <taxon>Agaricomycetidae</taxon>
        <taxon>Agaricales</taxon>
        <taxon>Marasmiineae</taxon>
        <taxon>Mycenaceae</taxon>
        <taxon>Mycena</taxon>
    </lineage>
</organism>
<evidence type="ECO:0000259" key="2">
    <source>
        <dbReference type="SMART" id="SM01111"/>
    </source>
</evidence>
<dbReference type="SMART" id="SM01111">
    <property type="entry name" value="CVNH"/>
    <property type="match status" value="1"/>
</dbReference>
<evidence type="ECO:0000313" key="4">
    <source>
        <dbReference type="Proteomes" id="UP001215280"/>
    </source>
</evidence>
<reference evidence="3" key="1">
    <citation type="submission" date="2023-03" db="EMBL/GenBank/DDBJ databases">
        <title>Massive genome expansion in bonnet fungi (Mycena s.s.) driven by repeated elements and novel gene families across ecological guilds.</title>
        <authorList>
            <consortium name="Lawrence Berkeley National Laboratory"/>
            <person name="Harder C.B."/>
            <person name="Miyauchi S."/>
            <person name="Viragh M."/>
            <person name="Kuo A."/>
            <person name="Thoen E."/>
            <person name="Andreopoulos B."/>
            <person name="Lu D."/>
            <person name="Skrede I."/>
            <person name="Drula E."/>
            <person name="Henrissat B."/>
            <person name="Morin E."/>
            <person name="Kohler A."/>
            <person name="Barry K."/>
            <person name="LaButti K."/>
            <person name="Morin E."/>
            <person name="Salamov A."/>
            <person name="Lipzen A."/>
            <person name="Mereny Z."/>
            <person name="Hegedus B."/>
            <person name="Baldrian P."/>
            <person name="Stursova M."/>
            <person name="Weitz H."/>
            <person name="Taylor A."/>
            <person name="Grigoriev I.V."/>
            <person name="Nagy L.G."/>
            <person name="Martin F."/>
            <person name="Kauserud H."/>
        </authorList>
    </citation>
    <scope>NUCLEOTIDE SEQUENCE</scope>
    <source>
        <strain evidence="3">CBHHK188m</strain>
    </source>
</reference>
<feature type="domain" description="Cyanovirin-N" evidence="2">
    <location>
        <begin position="30"/>
        <end position="127"/>
    </location>
</feature>
<dbReference type="AlphaFoldDB" id="A0AAD7NG27"/>
<proteinExistence type="predicted"/>
<dbReference type="InterPro" id="IPR036673">
    <property type="entry name" value="Cyanovirin-N_sf"/>
</dbReference>